<evidence type="ECO:0000313" key="2">
    <source>
        <dbReference type="EMBL" id="CAH2268193.1"/>
    </source>
</evidence>
<proteinExistence type="predicted"/>
<name>A0A8S4SP83_9NEOP</name>
<accession>A0A8S4SP83</accession>
<feature type="region of interest" description="Disordered" evidence="1">
    <location>
        <begin position="83"/>
        <end position="102"/>
    </location>
</feature>
<evidence type="ECO:0000256" key="1">
    <source>
        <dbReference type="SAM" id="MobiDB-lite"/>
    </source>
</evidence>
<keyword evidence="3" id="KW-1185">Reference proteome</keyword>
<dbReference type="AlphaFoldDB" id="A0A8S4SP83"/>
<gene>
    <name evidence="2" type="primary">jg8199</name>
    <name evidence="2" type="ORF">PAEG_LOCUS26587</name>
</gene>
<organism evidence="2 3">
    <name type="scientific">Pararge aegeria aegeria</name>
    <dbReference type="NCBI Taxonomy" id="348720"/>
    <lineage>
        <taxon>Eukaryota</taxon>
        <taxon>Metazoa</taxon>
        <taxon>Ecdysozoa</taxon>
        <taxon>Arthropoda</taxon>
        <taxon>Hexapoda</taxon>
        <taxon>Insecta</taxon>
        <taxon>Pterygota</taxon>
        <taxon>Neoptera</taxon>
        <taxon>Endopterygota</taxon>
        <taxon>Lepidoptera</taxon>
        <taxon>Glossata</taxon>
        <taxon>Ditrysia</taxon>
        <taxon>Papilionoidea</taxon>
        <taxon>Nymphalidae</taxon>
        <taxon>Satyrinae</taxon>
        <taxon>Satyrini</taxon>
        <taxon>Parargina</taxon>
        <taxon>Pararge</taxon>
    </lineage>
</organism>
<sequence length="102" mass="11481">MDKIYPSHFPQRNSVFIVAQEINMMRVFLWAKLEISAINKIAKKRSGAAADIEQGGIDKKPRRELPCRNHGIPLMQQASRTIGQRGMPACKLNHAGNNGKER</sequence>
<reference evidence="2" key="1">
    <citation type="submission" date="2022-03" db="EMBL/GenBank/DDBJ databases">
        <authorList>
            <person name="Lindestad O."/>
        </authorList>
    </citation>
    <scope>NUCLEOTIDE SEQUENCE</scope>
</reference>
<dbReference type="Proteomes" id="UP000838756">
    <property type="component" value="Unassembled WGS sequence"/>
</dbReference>
<protein>
    <submittedName>
        <fullName evidence="2">Jg8199 protein</fullName>
    </submittedName>
</protein>
<evidence type="ECO:0000313" key="3">
    <source>
        <dbReference type="Proteomes" id="UP000838756"/>
    </source>
</evidence>
<dbReference type="EMBL" id="CAKXAJ010026420">
    <property type="protein sequence ID" value="CAH2268193.1"/>
    <property type="molecule type" value="Genomic_DNA"/>
</dbReference>
<comment type="caution">
    <text evidence="2">The sequence shown here is derived from an EMBL/GenBank/DDBJ whole genome shotgun (WGS) entry which is preliminary data.</text>
</comment>